<feature type="region of interest" description="Disordered" evidence="1">
    <location>
        <begin position="1"/>
        <end position="28"/>
    </location>
</feature>
<organism evidence="3 4">
    <name type="scientific">Halochromatium glycolicum</name>
    <dbReference type="NCBI Taxonomy" id="85075"/>
    <lineage>
        <taxon>Bacteria</taxon>
        <taxon>Pseudomonadati</taxon>
        <taxon>Pseudomonadota</taxon>
        <taxon>Gammaproteobacteria</taxon>
        <taxon>Chromatiales</taxon>
        <taxon>Chromatiaceae</taxon>
        <taxon>Halochromatium</taxon>
    </lineage>
</organism>
<dbReference type="AlphaFoldDB" id="A0AAJ0U6L0"/>
<proteinExistence type="predicted"/>
<gene>
    <name evidence="3" type="primary">hda</name>
    <name evidence="3" type="ORF">CKO40_17165</name>
</gene>
<name>A0AAJ0U6L0_9GAMM</name>
<dbReference type="Gene3D" id="3.40.50.300">
    <property type="entry name" value="P-loop containing nucleotide triphosphate hydrolases"/>
    <property type="match status" value="1"/>
</dbReference>
<evidence type="ECO:0000259" key="2">
    <source>
        <dbReference type="Pfam" id="PF22688"/>
    </source>
</evidence>
<dbReference type="GO" id="GO:0006270">
    <property type="term" value="P:DNA replication initiation"/>
    <property type="evidence" value="ECO:0007669"/>
    <property type="project" value="TreeGrafter"/>
</dbReference>
<dbReference type="PANTHER" id="PTHR30050:SF5">
    <property type="entry name" value="DNAA REGULATORY INACTIVATOR HDA"/>
    <property type="match status" value="1"/>
</dbReference>
<feature type="domain" description="Hda lid" evidence="2">
    <location>
        <begin position="188"/>
        <end position="242"/>
    </location>
</feature>
<dbReference type="InterPro" id="IPR017788">
    <property type="entry name" value="Hda"/>
</dbReference>
<dbReference type="PANTHER" id="PTHR30050">
    <property type="entry name" value="CHROMOSOMAL REPLICATION INITIATOR PROTEIN DNAA"/>
    <property type="match status" value="1"/>
</dbReference>
<dbReference type="NCBIfam" id="TIGR03420">
    <property type="entry name" value="DnaA_homol_Hda"/>
    <property type="match status" value="1"/>
</dbReference>
<protein>
    <submittedName>
        <fullName evidence="3">DnaA regulatory inactivator Hda</fullName>
    </submittedName>
</protein>
<dbReference type="InterPro" id="IPR027417">
    <property type="entry name" value="P-loop_NTPase"/>
</dbReference>
<reference evidence="3" key="2">
    <citation type="journal article" date="2020" name="Microorganisms">
        <title>Osmotic Adaptation and Compatible Solute Biosynthesis of Phototrophic Bacteria as Revealed from Genome Analyses.</title>
        <authorList>
            <person name="Imhoff J.F."/>
            <person name="Rahn T."/>
            <person name="Kunzel S."/>
            <person name="Keller A."/>
            <person name="Neulinger S.C."/>
        </authorList>
    </citation>
    <scope>NUCLEOTIDE SEQUENCE</scope>
    <source>
        <strain evidence="3">DSM 11080</strain>
    </source>
</reference>
<reference evidence="3" key="1">
    <citation type="submission" date="2017-08" db="EMBL/GenBank/DDBJ databases">
        <authorList>
            <person name="Imhoff J.F."/>
            <person name="Rahn T."/>
            <person name="Kuenzel S."/>
            <person name="Neulinger S.C."/>
        </authorList>
    </citation>
    <scope>NUCLEOTIDE SEQUENCE</scope>
    <source>
        <strain evidence="3">DSM 11080</strain>
    </source>
</reference>
<dbReference type="Pfam" id="PF22688">
    <property type="entry name" value="Hda_lid"/>
    <property type="match status" value="1"/>
</dbReference>
<dbReference type="GO" id="GO:0032297">
    <property type="term" value="P:negative regulation of DNA-templated DNA replication initiation"/>
    <property type="evidence" value="ECO:0007669"/>
    <property type="project" value="InterPro"/>
</dbReference>
<dbReference type="Proteomes" id="UP001296776">
    <property type="component" value="Unassembled WGS sequence"/>
</dbReference>
<dbReference type="SUPFAM" id="SSF52540">
    <property type="entry name" value="P-loop containing nucleoside triphosphate hydrolases"/>
    <property type="match status" value="1"/>
</dbReference>
<dbReference type="Gene3D" id="1.10.8.60">
    <property type="match status" value="1"/>
</dbReference>
<dbReference type="EMBL" id="NRSJ01000037">
    <property type="protein sequence ID" value="MBK1706231.1"/>
    <property type="molecule type" value="Genomic_DNA"/>
</dbReference>
<sequence>MPGIGPPPGKHRNRIGHLRPPVPEARSRQLPLPLQQPAPQGLAGFIAQGNEPVIAAAKHWAQGSGEPYLYVHGAVASGKSHLLRCTADEAWRQGRQVVYLALDMKGLSPAVLDNLEHGDGVLLDALQARIGTDDWERALFNLYNRLRDRGTPLLIAARPPSGGLGVHLPDLASRLASGASFNLKPLDDEGRAALLRAGAAQRGLDLADSVVRYILSRCSRDPGSLIQLLDGIDAATLAEHRQPSIRSIGRLLEQIQHANAPDPDYRDHH</sequence>
<evidence type="ECO:0000313" key="3">
    <source>
        <dbReference type="EMBL" id="MBK1706231.1"/>
    </source>
</evidence>
<accession>A0AAJ0U6L0</accession>
<keyword evidence="4" id="KW-1185">Reference proteome</keyword>
<comment type="caution">
    <text evidence="3">The sequence shown here is derived from an EMBL/GenBank/DDBJ whole genome shotgun (WGS) entry which is preliminary data.</text>
</comment>
<evidence type="ECO:0000313" key="4">
    <source>
        <dbReference type="Proteomes" id="UP001296776"/>
    </source>
</evidence>
<evidence type="ECO:0000256" key="1">
    <source>
        <dbReference type="SAM" id="MobiDB-lite"/>
    </source>
</evidence>
<dbReference type="InterPro" id="IPR055199">
    <property type="entry name" value="Hda_lid"/>
</dbReference>